<reference evidence="3" key="2">
    <citation type="submission" date="2015-01" db="EMBL/GenBank/DDBJ databases">
        <title>Evolutionary Origins and Diversification of the Mycorrhizal Mutualists.</title>
        <authorList>
            <consortium name="DOE Joint Genome Institute"/>
            <consortium name="Mycorrhizal Genomics Consortium"/>
            <person name="Kohler A."/>
            <person name="Kuo A."/>
            <person name="Nagy L.G."/>
            <person name="Floudas D."/>
            <person name="Copeland A."/>
            <person name="Barry K.W."/>
            <person name="Cichocki N."/>
            <person name="Veneault-Fourrey C."/>
            <person name="LaButti K."/>
            <person name="Lindquist E.A."/>
            <person name="Lipzen A."/>
            <person name="Lundell T."/>
            <person name="Morin E."/>
            <person name="Murat C."/>
            <person name="Riley R."/>
            <person name="Ohm R."/>
            <person name="Sun H."/>
            <person name="Tunlid A."/>
            <person name="Henrissat B."/>
            <person name="Grigoriev I.V."/>
            <person name="Hibbett D.S."/>
            <person name="Martin F."/>
        </authorList>
    </citation>
    <scope>NUCLEOTIDE SEQUENCE [LARGE SCALE GENOMIC DNA]</scope>
    <source>
        <strain evidence="3">F 1598</strain>
    </source>
</reference>
<evidence type="ECO:0000313" key="3">
    <source>
        <dbReference type="Proteomes" id="UP000054166"/>
    </source>
</evidence>
<gene>
    <name evidence="2" type="ORF">PILCRDRAFT_481392</name>
</gene>
<dbReference type="EMBL" id="KN832996">
    <property type="protein sequence ID" value="KIM81996.1"/>
    <property type="molecule type" value="Genomic_DNA"/>
</dbReference>
<dbReference type="HOGENOM" id="CLU_2758690_0_0_1"/>
<proteinExistence type="predicted"/>
<evidence type="ECO:0000313" key="2">
    <source>
        <dbReference type="EMBL" id="KIM81996.1"/>
    </source>
</evidence>
<feature type="region of interest" description="Disordered" evidence="1">
    <location>
        <begin position="1"/>
        <end position="21"/>
    </location>
</feature>
<evidence type="ECO:0000256" key="1">
    <source>
        <dbReference type="SAM" id="MobiDB-lite"/>
    </source>
</evidence>
<protein>
    <submittedName>
        <fullName evidence="2">Uncharacterized protein</fullName>
    </submittedName>
</protein>
<organism evidence="2 3">
    <name type="scientific">Piloderma croceum (strain F 1598)</name>
    <dbReference type="NCBI Taxonomy" id="765440"/>
    <lineage>
        <taxon>Eukaryota</taxon>
        <taxon>Fungi</taxon>
        <taxon>Dikarya</taxon>
        <taxon>Basidiomycota</taxon>
        <taxon>Agaricomycotina</taxon>
        <taxon>Agaricomycetes</taxon>
        <taxon>Agaricomycetidae</taxon>
        <taxon>Atheliales</taxon>
        <taxon>Atheliaceae</taxon>
        <taxon>Piloderma</taxon>
    </lineage>
</organism>
<accession>A0A0C3FS60</accession>
<dbReference type="AlphaFoldDB" id="A0A0C3FS60"/>
<name>A0A0C3FS60_PILCF</name>
<dbReference type="Proteomes" id="UP000054166">
    <property type="component" value="Unassembled WGS sequence"/>
</dbReference>
<keyword evidence="3" id="KW-1185">Reference proteome</keyword>
<reference evidence="2 3" key="1">
    <citation type="submission" date="2014-04" db="EMBL/GenBank/DDBJ databases">
        <authorList>
            <consortium name="DOE Joint Genome Institute"/>
            <person name="Kuo A."/>
            <person name="Tarkka M."/>
            <person name="Buscot F."/>
            <person name="Kohler A."/>
            <person name="Nagy L.G."/>
            <person name="Floudas D."/>
            <person name="Copeland A."/>
            <person name="Barry K.W."/>
            <person name="Cichocki N."/>
            <person name="Veneault-Fourrey C."/>
            <person name="LaButti K."/>
            <person name="Lindquist E.A."/>
            <person name="Lipzen A."/>
            <person name="Lundell T."/>
            <person name="Morin E."/>
            <person name="Murat C."/>
            <person name="Sun H."/>
            <person name="Tunlid A."/>
            <person name="Henrissat B."/>
            <person name="Grigoriev I.V."/>
            <person name="Hibbett D.S."/>
            <person name="Martin F."/>
            <person name="Nordberg H.P."/>
            <person name="Cantor M.N."/>
            <person name="Hua S.X."/>
        </authorList>
    </citation>
    <scope>NUCLEOTIDE SEQUENCE [LARGE SCALE GENOMIC DNA]</scope>
    <source>
        <strain evidence="2 3">F 1598</strain>
    </source>
</reference>
<sequence length="70" mass="8050">MNTVSAKRTSRPYNSEMRQLNTTHATATTTYKWKRIRFSKSRHKFVKTGITEKSSVSHHVGADARGEVKR</sequence>
<dbReference type="InParanoid" id="A0A0C3FS60"/>